<sequence>MANDALFQHFLRHVFPYFYVKYKKLPEGFLDTSVEPFVAKGFLTENLFDGIEKAMFAVQNVLVASWCERLEKDKDQMTSSAEKYISQTIMFCYALKSVISDIYERFITVCALVTLIGTYICYSTRKKFYQLTPQILTVFFEDALKEDFKKRGGWKRLERYLLGQDYLEYYEIFCVYINCNEIDKRIALKHELLRFFKRLNFLHSSFFDSVQMGDQDTKILTSRVLSFIEASLLTELALPISTATSNFQETSISSALSKLSLEINPELEYAKNSKVSEKYDFDVTELFFHPLLADHLLNLKKLVSVFYLNSGSSILGASLKRNVSSLIMYLTCFQLNLEQAILQLDIAQIRIRNVDV</sequence>
<dbReference type="EMBL" id="BMAO01028683">
    <property type="protein sequence ID" value="GFR26633.1"/>
    <property type="molecule type" value="Genomic_DNA"/>
</dbReference>
<evidence type="ECO:0000313" key="2">
    <source>
        <dbReference type="Proteomes" id="UP000887116"/>
    </source>
</evidence>
<name>A0A8X6JIH1_TRICU</name>
<comment type="caution">
    <text evidence="1">The sequence shown here is derived from an EMBL/GenBank/DDBJ whole genome shotgun (WGS) entry which is preliminary data.</text>
</comment>
<evidence type="ECO:0000313" key="1">
    <source>
        <dbReference type="EMBL" id="GFR26633.1"/>
    </source>
</evidence>
<accession>A0A8X6JIH1</accession>
<dbReference type="OrthoDB" id="10491373at2759"/>
<dbReference type="Proteomes" id="UP000887116">
    <property type="component" value="Unassembled WGS sequence"/>
</dbReference>
<dbReference type="AlphaFoldDB" id="A0A8X6JIH1"/>
<protein>
    <submittedName>
        <fullName evidence="1">Uncharacterized protein</fullName>
    </submittedName>
</protein>
<reference evidence="1" key="1">
    <citation type="submission" date="2020-07" db="EMBL/GenBank/DDBJ databases">
        <title>Multicomponent nature underlies the extraordinary mechanical properties of spider dragline silk.</title>
        <authorList>
            <person name="Kono N."/>
            <person name="Nakamura H."/>
            <person name="Mori M."/>
            <person name="Yoshida Y."/>
            <person name="Ohtoshi R."/>
            <person name="Malay A.D."/>
            <person name="Moran D.A.P."/>
            <person name="Tomita M."/>
            <person name="Numata K."/>
            <person name="Arakawa K."/>
        </authorList>
    </citation>
    <scope>NUCLEOTIDE SEQUENCE</scope>
</reference>
<gene>
    <name evidence="1" type="primary">NCL1_47773</name>
    <name evidence="1" type="ORF">TNCT_509881</name>
</gene>
<keyword evidence="2" id="KW-1185">Reference proteome</keyword>
<proteinExistence type="predicted"/>
<organism evidence="1 2">
    <name type="scientific">Trichonephila clavata</name>
    <name type="common">Joro spider</name>
    <name type="synonym">Nephila clavata</name>
    <dbReference type="NCBI Taxonomy" id="2740835"/>
    <lineage>
        <taxon>Eukaryota</taxon>
        <taxon>Metazoa</taxon>
        <taxon>Ecdysozoa</taxon>
        <taxon>Arthropoda</taxon>
        <taxon>Chelicerata</taxon>
        <taxon>Arachnida</taxon>
        <taxon>Araneae</taxon>
        <taxon>Araneomorphae</taxon>
        <taxon>Entelegynae</taxon>
        <taxon>Araneoidea</taxon>
        <taxon>Nephilidae</taxon>
        <taxon>Trichonephila</taxon>
    </lineage>
</organism>